<keyword evidence="4" id="KW-1185">Reference proteome</keyword>
<dbReference type="InterPro" id="IPR041698">
    <property type="entry name" value="Methyltransf_25"/>
</dbReference>
<dbReference type="Gene3D" id="3.40.50.150">
    <property type="entry name" value="Vaccinia Virus protein VP39"/>
    <property type="match status" value="1"/>
</dbReference>
<dbReference type="EC" id="2.1.-.-" evidence="3"/>
<dbReference type="EMBL" id="CP137573">
    <property type="protein sequence ID" value="WOX20574.1"/>
    <property type="molecule type" value="Genomic_DNA"/>
</dbReference>
<gene>
    <name evidence="3" type="ORF">R2D22_03870</name>
</gene>
<dbReference type="GO" id="GO:0008168">
    <property type="term" value="F:methyltransferase activity"/>
    <property type="evidence" value="ECO:0007669"/>
    <property type="project" value="UniProtKB-KW"/>
</dbReference>
<evidence type="ECO:0000313" key="3">
    <source>
        <dbReference type="EMBL" id="WOX20574.1"/>
    </source>
</evidence>
<evidence type="ECO:0000259" key="2">
    <source>
        <dbReference type="Pfam" id="PF13649"/>
    </source>
</evidence>
<feature type="domain" description="Methyltransferase" evidence="2">
    <location>
        <begin position="62"/>
        <end position="151"/>
    </location>
</feature>
<dbReference type="SUPFAM" id="SSF53335">
    <property type="entry name" value="S-adenosyl-L-methionine-dependent methyltransferases"/>
    <property type="match status" value="1"/>
</dbReference>
<dbReference type="InterPro" id="IPR050508">
    <property type="entry name" value="Methyltransf_Superfamily"/>
</dbReference>
<organism evidence="3 4">
    <name type="scientific">Streptomyces solicathayae</name>
    <dbReference type="NCBI Taxonomy" id="3081768"/>
    <lineage>
        <taxon>Bacteria</taxon>
        <taxon>Bacillati</taxon>
        <taxon>Actinomycetota</taxon>
        <taxon>Actinomycetes</taxon>
        <taxon>Kitasatosporales</taxon>
        <taxon>Streptomycetaceae</taxon>
        <taxon>Streptomyces</taxon>
    </lineage>
</organism>
<accession>A0ABZ0LM99</accession>
<dbReference type="GO" id="GO:0032259">
    <property type="term" value="P:methylation"/>
    <property type="evidence" value="ECO:0007669"/>
    <property type="project" value="UniProtKB-KW"/>
</dbReference>
<feature type="region of interest" description="Disordered" evidence="1">
    <location>
        <begin position="1"/>
        <end position="22"/>
    </location>
</feature>
<dbReference type="CDD" id="cd02440">
    <property type="entry name" value="AdoMet_MTases"/>
    <property type="match status" value="1"/>
</dbReference>
<sequence>MTRVADETATAPADGHARRTTRTSYDAVAERYAIEIGDELAGKPLDRALLDAFVEQTAGRQVADVGCGPGQATAHLAGRGADAFGLDLSPGMCAVARRTTALSFGAADMTALPIRTGALGGILCWYALIHLDETERAAAYAEFARVLGPGGQALLAFHTSDADIAPGGSNHLDDWWDHPVDLTFRFLDPEAEIAALSRAGLTLTARLDRAPHPGAEHPSRRSYLLVQRPA</sequence>
<dbReference type="PANTHER" id="PTHR42912:SF45">
    <property type="entry name" value="23S RRNA (GUANINE(745)-N(1))-METHYLTRANSFERASE"/>
    <property type="match status" value="1"/>
</dbReference>
<reference evidence="3 4" key="1">
    <citation type="submission" date="2023-10" db="EMBL/GenBank/DDBJ databases">
        <title>The genome sequence of Streptomyces sp. HUAS YS2.</title>
        <authorList>
            <person name="Mo P."/>
        </authorList>
    </citation>
    <scope>NUCLEOTIDE SEQUENCE [LARGE SCALE GENOMIC DNA]</scope>
    <source>
        <strain evidence="3 4">HUAS YS2</strain>
    </source>
</reference>
<dbReference type="InterPro" id="IPR029063">
    <property type="entry name" value="SAM-dependent_MTases_sf"/>
</dbReference>
<dbReference type="Pfam" id="PF13649">
    <property type="entry name" value="Methyltransf_25"/>
    <property type="match status" value="1"/>
</dbReference>
<dbReference type="RefSeq" id="WP_318101232.1">
    <property type="nucleotide sequence ID" value="NZ_CP137573.1"/>
</dbReference>
<keyword evidence="3" id="KW-0808">Transferase</keyword>
<proteinExistence type="predicted"/>
<keyword evidence="3" id="KW-0489">Methyltransferase</keyword>
<evidence type="ECO:0000313" key="4">
    <source>
        <dbReference type="Proteomes" id="UP001301731"/>
    </source>
</evidence>
<evidence type="ECO:0000256" key="1">
    <source>
        <dbReference type="SAM" id="MobiDB-lite"/>
    </source>
</evidence>
<name>A0ABZ0LM99_9ACTN</name>
<dbReference type="Proteomes" id="UP001301731">
    <property type="component" value="Chromosome"/>
</dbReference>
<protein>
    <submittedName>
        <fullName evidence="3">Class I SAM-dependent methyltransferase</fullName>
        <ecNumber evidence="3">2.1.-.-</ecNumber>
    </submittedName>
</protein>
<dbReference type="PANTHER" id="PTHR42912">
    <property type="entry name" value="METHYLTRANSFERASE"/>
    <property type="match status" value="1"/>
</dbReference>